<dbReference type="PROSITE" id="PS51257">
    <property type="entry name" value="PROKAR_LIPOPROTEIN"/>
    <property type="match status" value="1"/>
</dbReference>
<evidence type="ECO:0000256" key="1">
    <source>
        <dbReference type="SAM" id="SignalP"/>
    </source>
</evidence>
<dbReference type="KEGG" id="lyj:FKV23_09305"/>
<reference evidence="3 4" key="1">
    <citation type="submission" date="2019-06" db="EMBL/GenBank/DDBJ databases">
        <title>Lysobacter alkalisoli sp. nov. isolated from saline-alkali soil.</title>
        <authorList>
            <person name="Sun J.-Q."/>
            <person name="Xu L."/>
        </authorList>
    </citation>
    <scope>NUCLEOTIDE SEQUENCE [LARGE SCALE GENOMIC DNA]</scope>
    <source>
        <strain evidence="3 4">SJ-36</strain>
    </source>
</reference>
<proteinExistence type="predicted"/>
<dbReference type="SMART" id="SM00769">
    <property type="entry name" value="WHy"/>
    <property type="match status" value="1"/>
</dbReference>
<evidence type="ECO:0000259" key="2">
    <source>
        <dbReference type="SMART" id="SM00769"/>
    </source>
</evidence>
<dbReference type="Gene3D" id="2.60.40.1820">
    <property type="match status" value="1"/>
</dbReference>
<sequence length="163" mass="17189">MTIPFRNRPSLPGLRATAALLLAVLLGACASLPNRDPLNIDVAGIESLPGDGMELRLAVKLRVQNPNDSAVDYSGAALRLDLNGQRLATGVSNEAGTVPRYGETLVTIPVTVSALNVVRQITGLADSSHEPAWNYKVNGKLEGGLFGTRRFSGEGTLDLSRAP</sequence>
<name>A0A514BWN5_9GAMM</name>
<dbReference type="AlphaFoldDB" id="A0A514BWN5"/>
<dbReference type="InterPro" id="IPR013990">
    <property type="entry name" value="WHy-dom"/>
</dbReference>
<evidence type="ECO:0000313" key="3">
    <source>
        <dbReference type="EMBL" id="QDH71806.1"/>
    </source>
</evidence>
<dbReference type="Pfam" id="PF03168">
    <property type="entry name" value="LEA_2"/>
    <property type="match status" value="1"/>
</dbReference>
<dbReference type="EMBL" id="CP041242">
    <property type="protein sequence ID" value="QDH71806.1"/>
    <property type="molecule type" value="Genomic_DNA"/>
</dbReference>
<feature type="signal peptide" evidence="1">
    <location>
        <begin position="1"/>
        <end position="30"/>
    </location>
</feature>
<dbReference type="InterPro" id="IPR004864">
    <property type="entry name" value="LEA_2"/>
</dbReference>
<gene>
    <name evidence="3" type="ORF">FKV23_09305</name>
</gene>
<protein>
    <submittedName>
        <fullName evidence="3">Water stress/hypersensitive response domain-containing protein</fullName>
    </submittedName>
</protein>
<accession>A0A514BWN5</accession>
<organism evidence="3 4">
    <name type="scientific">Marilutibacter alkalisoli</name>
    <dbReference type="NCBI Taxonomy" id="2591633"/>
    <lineage>
        <taxon>Bacteria</taxon>
        <taxon>Pseudomonadati</taxon>
        <taxon>Pseudomonadota</taxon>
        <taxon>Gammaproteobacteria</taxon>
        <taxon>Lysobacterales</taxon>
        <taxon>Lysobacteraceae</taxon>
        <taxon>Marilutibacter</taxon>
    </lineage>
</organism>
<dbReference type="GO" id="GO:0009269">
    <property type="term" value="P:response to desiccation"/>
    <property type="evidence" value="ECO:0007669"/>
    <property type="project" value="InterPro"/>
</dbReference>
<keyword evidence="1" id="KW-0732">Signal</keyword>
<dbReference type="SUPFAM" id="SSF117070">
    <property type="entry name" value="LEA14-like"/>
    <property type="match status" value="1"/>
</dbReference>
<dbReference type="OrthoDB" id="5421820at2"/>
<dbReference type="Proteomes" id="UP000317199">
    <property type="component" value="Chromosome"/>
</dbReference>
<keyword evidence="4" id="KW-1185">Reference proteome</keyword>
<feature type="domain" description="Water stress and hypersensitive response" evidence="2">
    <location>
        <begin position="40"/>
        <end position="160"/>
    </location>
</feature>
<evidence type="ECO:0000313" key="4">
    <source>
        <dbReference type="Proteomes" id="UP000317199"/>
    </source>
</evidence>
<feature type="chain" id="PRO_5021917385" evidence="1">
    <location>
        <begin position="31"/>
        <end position="163"/>
    </location>
</feature>